<evidence type="ECO:0000313" key="2">
    <source>
        <dbReference type="Proteomes" id="UP001303211"/>
    </source>
</evidence>
<sequence>MDHESNIYYTDDEFSSIKKFGGGDQSWRAIAMVFDEHGMEWGMDAGKDAPADAVNYIYRYDFRTGIRSSRVLVGNPVYSACEFADGAAVMQTTFEPGRPQNTPETAALWIRDKQGAWTNILELPYDVTKPRQGVGAYGYICLPQGISPVNRLLFTPVNCGTNSHVLYEWAGDR</sequence>
<dbReference type="EMBL" id="CP136921">
    <property type="protein sequence ID" value="WOO31933.1"/>
    <property type="molecule type" value="Genomic_DNA"/>
</dbReference>
<keyword evidence="2" id="KW-1185">Reference proteome</keyword>
<dbReference type="Proteomes" id="UP001303211">
    <property type="component" value="Chromosome"/>
</dbReference>
<dbReference type="RefSeq" id="WP_317701402.1">
    <property type="nucleotide sequence ID" value="NZ_CP136921.1"/>
</dbReference>
<accession>A0ABZ0J1L5</accession>
<evidence type="ECO:0000313" key="1">
    <source>
        <dbReference type="EMBL" id="WOO31933.1"/>
    </source>
</evidence>
<organism evidence="1 2">
    <name type="scientific">Diaphorobacter limosus</name>
    <dbReference type="NCBI Taxonomy" id="3036128"/>
    <lineage>
        <taxon>Bacteria</taxon>
        <taxon>Pseudomonadati</taxon>
        <taxon>Pseudomonadota</taxon>
        <taxon>Betaproteobacteria</taxon>
        <taxon>Burkholderiales</taxon>
        <taxon>Comamonadaceae</taxon>
        <taxon>Diaphorobacter</taxon>
    </lineage>
</organism>
<gene>
    <name evidence="1" type="ORF">P4826_16255</name>
</gene>
<name>A0ABZ0J1L5_9BURK</name>
<proteinExistence type="predicted"/>
<protein>
    <submittedName>
        <fullName evidence="1">Uncharacterized protein</fullName>
    </submittedName>
</protein>
<reference evidence="1 2" key="1">
    <citation type="submission" date="2023-03" db="EMBL/GenBank/DDBJ databases">
        <title>Diaphorobacter basophil sp. nov., isolated from a sewage-treatment plant.</title>
        <authorList>
            <person name="Yang K."/>
        </authorList>
    </citation>
    <scope>NUCLEOTIDE SEQUENCE [LARGE SCALE GENOMIC DNA]</scope>
    <source>
        <strain evidence="1 2">Y-1</strain>
    </source>
</reference>